<name>A0ABU0CP83_9BACI</name>
<sequence>MKHKDYHLRSPDLLPIGSKERKISTLGFSFMWVGMAVVLAAFAIGGEGVGSIPLGWVILATLIGSVAIGLFITITGDIGIEHGLSFPVYMRAPFGTIGTHIPSVLRGVTASFWFGINTFFGSAAINGILNIMFGFDNWFLCYIIFAIIQVINTSIGIKAIERFADLAAPTIILIAIWMYISLSGQAAAAGRDVWAWVELPATGWTAFTIFMVIVFGNMGYWATLAADIPSISRYIKAPKHERNWFKRNKGTLVGSVVAMPLTQTFMVTIGAVAFIAVGNYDPIVALQQTSSGLVLAILLLMIALAQWSTNTAANLVPAATIFSNVGGPKVPFYVGVIIAGLIGSFAQPWTLFEILIPFLLVVGGILSAIVGVLFSDYYLLRKRRINLPDLYRHDGQYRYDKGINIAGFLSWIIGGLAAIALSTFSFLVGFIVGGAVYYVLAKYWYFKKHKQAEIEDPSDEKYLGITVGRDWQIEEEGMDSTPFVEKKSSLEYS</sequence>
<evidence type="ECO:0000256" key="1">
    <source>
        <dbReference type="ARBA" id="ARBA00004141"/>
    </source>
</evidence>
<feature type="transmembrane region" description="Helical" evidence="6">
    <location>
        <begin position="426"/>
        <end position="445"/>
    </location>
</feature>
<dbReference type="Proteomes" id="UP001232445">
    <property type="component" value="Unassembled WGS sequence"/>
</dbReference>
<reference evidence="7 8" key="1">
    <citation type="submission" date="2023-07" db="EMBL/GenBank/DDBJ databases">
        <title>Genomic Encyclopedia of Type Strains, Phase IV (KMG-IV): sequencing the most valuable type-strain genomes for metagenomic binning, comparative biology and taxonomic classification.</title>
        <authorList>
            <person name="Goeker M."/>
        </authorList>
    </citation>
    <scope>NUCLEOTIDE SEQUENCE [LARGE SCALE GENOMIC DNA]</scope>
    <source>
        <strain evidence="7 8">DSM 17740</strain>
    </source>
</reference>
<comment type="caution">
    <text evidence="7">The sequence shown here is derived from an EMBL/GenBank/DDBJ whole genome shotgun (WGS) entry which is preliminary data.</text>
</comment>
<dbReference type="CDD" id="cd10323">
    <property type="entry name" value="SLC-NCS1sbd"/>
    <property type="match status" value="1"/>
</dbReference>
<keyword evidence="8" id="KW-1185">Reference proteome</keyword>
<keyword evidence="4 6" id="KW-1133">Transmembrane helix</keyword>
<dbReference type="RefSeq" id="WP_307336255.1">
    <property type="nucleotide sequence ID" value="NZ_JAUSUQ010000003.1"/>
</dbReference>
<keyword evidence="3 6" id="KW-0812">Transmembrane</keyword>
<feature type="transmembrane region" description="Helical" evidence="6">
    <location>
        <begin position="202"/>
        <end position="226"/>
    </location>
</feature>
<feature type="transmembrane region" description="Helical" evidence="6">
    <location>
        <begin position="56"/>
        <end position="80"/>
    </location>
</feature>
<dbReference type="Pfam" id="PF02133">
    <property type="entry name" value="Transp_cyt_pur"/>
    <property type="match status" value="1"/>
</dbReference>
<evidence type="ECO:0000256" key="6">
    <source>
        <dbReference type="SAM" id="Phobius"/>
    </source>
</evidence>
<proteinExistence type="inferred from homology"/>
<dbReference type="EMBL" id="JAUSUQ010000003">
    <property type="protein sequence ID" value="MDQ0338230.1"/>
    <property type="molecule type" value="Genomic_DNA"/>
</dbReference>
<protein>
    <submittedName>
        <fullName evidence="7">NCS1 family nucleobase:cation symporter-1</fullName>
    </submittedName>
</protein>
<feature type="transmembrane region" description="Helical" evidence="6">
    <location>
        <begin position="289"/>
        <end position="309"/>
    </location>
</feature>
<evidence type="ECO:0000256" key="4">
    <source>
        <dbReference type="ARBA" id="ARBA00022989"/>
    </source>
</evidence>
<evidence type="ECO:0000256" key="2">
    <source>
        <dbReference type="ARBA" id="ARBA00008974"/>
    </source>
</evidence>
<feature type="transmembrane region" description="Helical" evidence="6">
    <location>
        <begin position="128"/>
        <end position="151"/>
    </location>
</feature>
<feature type="transmembrane region" description="Helical" evidence="6">
    <location>
        <begin position="330"/>
        <end position="349"/>
    </location>
</feature>
<feature type="transmembrane region" description="Helical" evidence="6">
    <location>
        <begin position="355"/>
        <end position="380"/>
    </location>
</feature>
<feature type="transmembrane region" description="Helical" evidence="6">
    <location>
        <begin position="252"/>
        <end position="277"/>
    </location>
</feature>
<feature type="transmembrane region" description="Helical" evidence="6">
    <location>
        <begin position="401"/>
        <end position="420"/>
    </location>
</feature>
<organism evidence="7 8">
    <name type="scientific">Caldalkalibacillus uzonensis</name>
    <dbReference type="NCBI Taxonomy" id="353224"/>
    <lineage>
        <taxon>Bacteria</taxon>
        <taxon>Bacillati</taxon>
        <taxon>Bacillota</taxon>
        <taxon>Bacilli</taxon>
        <taxon>Bacillales</taxon>
        <taxon>Bacillaceae</taxon>
        <taxon>Caldalkalibacillus</taxon>
    </lineage>
</organism>
<comment type="subcellular location">
    <subcellularLocation>
        <location evidence="1">Membrane</location>
        <topology evidence="1">Multi-pass membrane protein</topology>
    </subcellularLocation>
</comment>
<dbReference type="InterPro" id="IPR045225">
    <property type="entry name" value="Uracil/uridine/allantoin_perm"/>
</dbReference>
<dbReference type="PANTHER" id="PTHR30618:SF0">
    <property type="entry name" value="PURINE-URACIL PERMEASE NCS1"/>
    <property type="match status" value="1"/>
</dbReference>
<evidence type="ECO:0000313" key="8">
    <source>
        <dbReference type="Proteomes" id="UP001232445"/>
    </source>
</evidence>
<feature type="transmembrane region" description="Helical" evidence="6">
    <location>
        <begin position="23"/>
        <end position="44"/>
    </location>
</feature>
<gene>
    <name evidence="7" type="ORF">J2S00_001014</name>
</gene>
<feature type="transmembrane region" description="Helical" evidence="6">
    <location>
        <begin position="163"/>
        <end position="182"/>
    </location>
</feature>
<keyword evidence="5 6" id="KW-0472">Membrane</keyword>
<evidence type="ECO:0000313" key="7">
    <source>
        <dbReference type="EMBL" id="MDQ0338230.1"/>
    </source>
</evidence>
<dbReference type="PANTHER" id="PTHR30618">
    <property type="entry name" value="NCS1 FAMILY PURINE/PYRIMIDINE TRANSPORTER"/>
    <property type="match status" value="1"/>
</dbReference>
<dbReference type="Gene3D" id="1.10.4160.10">
    <property type="entry name" value="Hydantoin permease"/>
    <property type="match status" value="1"/>
</dbReference>
<evidence type="ECO:0000256" key="3">
    <source>
        <dbReference type="ARBA" id="ARBA00022692"/>
    </source>
</evidence>
<comment type="similarity">
    <text evidence="2">Belongs to the purine-cytosine permease (2.A.39) family.</text>
</comment>
<accession>A0ABU0CP83</accession>
<dbReference type="InterPro" id="IPR001248">
    <property type="entry name" value="Pur-cyt_permease"/>
</dbReference>
<evidence type="ECO:0000256" key="5">
    <source>
        <dbReference type="ARBA" id="ARBA00023136"/>
    </source>
</evidence>